<dbReference type="Proteomes" id="UP000528734">
    <property type="component" value="Unassembled WGS sequence"/>
</dbReference>
<comment type="caution">
    <text evidence="1">The sequence shown here is derived from an EMBL/GenBank/DDBJ whole genome shotgun (WGS) entry which is preliminary data.</text>
</comment>
<organism evidence="1 2">
    <name type="scientific">Bradyrhizobium archetypum</name>
    <dbReference type="NCBI Taxonomy" id="2721160"/>
    <lineage>
        <taxon>Bacteria</taxon>
        <taxon>Pseudomonadati</taxon>
        <taxon>Pseudomonadota</taxon>
        <taxon>Alphaproteobacteria</taxon>
        <taxon>Hyphomicrobiales</taxon>
        <taxon>Nitrobacteraceae</taxon>
        <taxon>Bradyrhizobium</taxon>
    </lineage>
</organism>
<sequence>MNTPDEDTVLKAIEDARRILGEYIAPGPRDAAQTVHRLLAVLDREAVVRALDRIKQRRTLRLVE</sequence>
<evidence type="ECO:0000313" key="2">
    <source>
        <dbReference type="Proteomes" id="UP000528734"/>
    </source>
</evidence>
<dbReference type="AlphaFoldDB" id="A0A7Y4M522"/>
<name>A0A7Y4M522_9BRAD</name>
<keyword evidence="2" id="KW-1185">Reference proteome</keyword>
<protein>
    <submittedName>
        <fullName evidence="1">Uncharacterized protein</fullName>
    </submittedName>
</protein>
<evidence type="ECO:0000313" key="1">
    <source>
        <dbReference type="EMBL" id="NOJ50099.1"/>
    </source>
</evidence>
<reference evidence="1 2" key="1">
    <citation type="submission" date="2020-03" db="EMBL/GenBank/DDBJ databases">
        <title>Bradyrhizobium diversity isolated from nodules of Muelleranthus trifoliolatus.</title>
        <authorList>
            <person name="Klepa M."/>
            <person name="Helene L."/>
            <person name="Hungria M."/>
        </authorList>
    </citation>
    <scope>NUCLEOTIDE SEQUENCE [LARGE SCALE GENOMIC DNA]</scope>
    <source>
        <strain evidence="1 2">WSM 1744</strain>
    </source>
</reference>
<accession>A0A7Y4M522</accession>
<proteinExistence type="predicted"/>
<gene>
    <name evidence="1" type="ORF">HCN50_28270</name>
</gene>
<dbReference type="EMBL" id="JAAVLW010000010">
    <property type="protein sequence ID" value="NOJ50099.1"/>
    <property type="molecule type" value="Genomic_DNA"/>
</dbReference>